<comment type="caution">
    <text evidence="2">The sequence shown here is derived from an EMBL/GenBank/DDBJ whole genome shotgun (WGS) entry which is preliminary data.</text>
</comment>
<organism evidence="2 3">
    <name type="scientific">Lasiodiplodia hormozganensis</name>
    <dbReference type="NCBI Taxonomy" id="869390"/>
    <lineage>
        <taxon>Eukaryota</taxon>
        <taxon>Fungi</taxon>
        <taxon>Dikarya</taxon>
        <taxon>Ascomycota</taxon>
        <taxon>Pezizomycotina</taxon>
        <taxon>Dothideomycetes</taxon>
        <taxon>Dothideomycetes incertae sedis</taxon>
        <taxon>Botryosphaeriales</taxon>
        <taxon>Botryosphaeriaceae</taxon>
        <taxon>Lasiodiplodia</taxon>
    </lineage>
</organism>
<dbReference type="GO" id="GO:0004061">
    <property type="term" value="F:arylformamidase activity"/>
    <property type="evidence" value="ECO:0007669"/>
    <property type="project" value="InterPro"/>
</dbReference>
<dbReference type="InterPro" id="IPR037175">
    <property type="entry name" value="KFase_sf"/>
</dbReference>
<dbReference type="GO" id="GO:0019441">
    <property type="term" value="P:L-tryptophan catabolic process to kynurenine"/>
    <property type="evidence" value="ECO:0007669"/>
    <property type="project" value="InterPro"/>
</dbReference>
<name>A0AA40C598_9PEZI</name>
<dbReference type="SUPFAM" id="SSF102198">
    <property type="entry name" value="Putative cyclase"/>
    <property type="match status" value="1"/>
</dbReference>
<comment type="similarity">
    <text evidence="1">Belongs to the Cyclase 1 superfamily.</text>
</comment>
<keyword evidence="3" id="KW-1185">Reference proteome</keyword>
<evidence type="ECO:0008006" key="4">
    <source>
        <dbReference type="Google" id="ProtNLM"/>
    </source>
</evidence>
<evidence type="ECO:0000313" key="3">
    <source>
        <dbReference type="Proteomes" id="UP001175001"/>
    </source>
</evidence>
<dbReference type="Gene3D" id="3.50.30.50">
    <property type="entry name" value="Putative cyclase"/>
    <property type="match status" value="1"/>
</dbReference>
<dbReference type="InterPro" id="IPR007325">
    <property type="entry name" value="KFase/CYL"/>
</dbReference>
<dbReference type="AlphaFoldDB" id="A0AA40C598"/>
<evidence type="ECO:0000256" key="1">
    <source>
        <dbReference type="ARBA" id="ARBA00007865"/>
    </source>
</evidence>
<accession>A0AA40C598</accession>
<protein>
    <recommendedName>
        <fullName evidence="4">Cyclase</fullName>
    </recommendedName>
</protein>
<dbReference type="EMBL" id="JAUJDW010000141">
    <property type="protein sequence ID" value="KAK0625612.1"/>
    <property type="molecule type" value="Genomic_DNA"/>
</dbReference>
<proteinExistence type="inferred from homology"/>
<dbReference type="Proteomes" id="UP001175001">
    <property type="component" value="Unassembled WGS sequence"/>
</dbReference>
<dbReference type="Pfam" id="PF04199">
    <property type="entry name" value="Cyclase"/>
    <property type="match status" value="1"/>
</dbReference>
<dbReference type="PANTHER" id="PTHR34861:SF11">
    <property type="entry name" value="CYCLASE"/>
    <property type="match status" value="1"/>
</dbReference>
<reference evidence="2" key="1">
    <citation type="submission" date="2023-06" db="EMBL/GenBank/DDBJ databases">
        <title>Multi-omics analyses reveal the molecular pathogenesis toolkit of Lasiodiplodia hormozganensis, a cross-kingdom pathogen.</title>
        <authorList>
            <person name="Felix C."/>
            <person name="Meneses R."/>
            <person name="Goncalves M.F.M."/>
            <person name="Tilleman L."/>
            <person name="Duarte A.S."/>
            <person name="Jorrin-Novo J.V."/>
            <person name="Van De Peer Y."/>
            <person name="Deforce D."/>
            <person name="Van Nieuwerburgh F."/>
            <person name="Esteves A.C."/>
            <person name="Alves A."/>
        </authorList>
    </citation>
    <scope>NUCLEOTIDE SEQUENCE</scope>
    <source>
        <strain evidence="2">CBS 339.90</strain>
    </source>
</reference>
<dbReference type="PANTHER" id="PTHR34861">
    <property type="match status" value="1"/>
</dbReference>
<gene>
    <name evidence="2" type="ORF">DIS24_g11068</name>
</gene>
<evidence type="ECO:0000313" key="2">
    <source>
        <dbReference type="EMBL" id="KAK0625612.1"/>
    </source>
</evidence>
<sequence length="231" mass="25710">MNDDIITINTQSSTQWDGFRHHGDVKSGSFFMGHTQEAFEASRVLGIDAWAQNGGLQTRGVLIDWAGWARKRDIPINFLEGSVIPLDQVKAIIREQKIELRPGDVLFIRSGFAGFLKTLSAQEQLNISQRSPPEYIGLESTKETLRWLWENRFSAVAGDMVGLETIGGSNTEYLLHQWLLAGWGMPIGELFDLEELAERCAQEGRYTFYLSSVPLKMPGGVASPPNAVAIL</sequence>